<dbReference type="SUPFAM" id="SSF57625">
    <property type="entry name" value="Invertebrate chitin-binding proteins"/>
    <property type="match status" value="4"/>
</dbReference>
<dbReference type="Gene3D" id="2.170.140.10">
    <property type="entry name" value="Chitin binding domain"/>
    <property type="match status" value="3"/>
</dbReference>
<keyword evidence="4" id="KW-1015">Disulfide bond</keyword>
<feature type="compositionally biased region" description="Basic and acidic residues" evidence="6">
    <location>
        <begin position="136"/>
        <end position="147"/>
    </location>
</feature>
<dbReference type="EMBL" id="CAJNOJ010000040">
    <property type="protein sequence ID" value="CAF0928781.1"/>
    <property type="molecule type" value="Genomic_DNA"/>
</dbReference>
<evidence type="ECO:0000313" key="9">
    <source>
        <dbReference type="EMBL" id="CAF0928781.1"/>
    </source>
</evidence>
<dbReference type="PANTHER" id="PTHR23301">
    <property type="entry name" value="CHITIN BINDING PERITROPHIN-A"/>
    <property type="match status" value="1"/>
</dbReference>
<feature type="region of interest" description="Disordered" evidence="6">
    <location>
        <begin position="245"/>
        <end position="270"/>
    </location>
</feature>
<evidence type="ECO:0000256" key="7">
    <source>
        <dbReference type="SAM" id="SignalP"/>
    </source>
</evidence>
<dbReference type="AlphaFoldDB" id="A0A814BG04"/>
<proteinExistence type="predicted"/>
<name>A0A814BG04_ADIRI</name>
<feature type="chain" id="PRO_5032840429" description="Chitin-binding type-2 domain-containing protein" evidence="7">
    <location>
        <begin position="31"/>
        <end position="430"/>
    </location>
</feature>
<protein>
    <recommendedName>
        <fullName evidence="8">Chitin-binding type-2 domain-containing protein</fullName>
    </recommendedName>
</protein>
<dbReference type="Proteomes" id="UP000663852">
    <property type="component" value="Unassembled WGS sequence"/>
</dbReference>
<evidence type="ECO:0000256" key="4">
    <source>
        <dbReference type="ARBA" id="ARBA00023157"/>
    </source>
</evidence>
<dbReference type="PANTHER" id="PTHR23301:SF106">
    <property type="entry name" value="CHITIN-BINDING TYPE-2 DOMAIN-CONTAINING PROTEIN-RELATED"/>
    <property type="match status" value="1"/>
</dbReference>
<feature type="region of interest" description="Disordered" evidence="6">
    <location>
        <begin position="100"/>
        <end position="147"/>
    </location>
</feature>
<evidence type="ECO:0000256" key="1">
    <source>
        <dbReference type="ARBA" id="ARBA00022669"/>
    </source>
</evidence>
<evidence type="ECO:0000256" key="3">
    <source>
        <dbReference type="ARBA" id="ARBA00022737"/>
    </source>
</evidence>
<dbReference type="Pfam" id="PF01607">
    <property type="entry name" value="CBM_14"/>
    <property type="match status" value="4"/>
</dbReference>
<evidence type="ECO:0000313" key="10">
    <source>
        <dbReference type="Proteomes" id="UP000663852"/>
    </source>
</evidence>
<evidence type="ECO:0000256" key="6">
    <source>
        <dbReference type="SAM" id="MobiDB-lite"/>
    </source>
</evidence>
<dbReference type="GO" id="GO:0008061">
    <property type="term" value="F:chitin binding"/>
    <property type="evidence" value="ECO:0007669"/>
    <property type="project" value="UniProtKB-KW"/>
</dbReference>
<feature type="signal peptide" evidence="7">
    <location>
        <begin position="1"/>
        <end position="30"/>
    </location>
</feature>
<keyword evidence="1" id="KW-0147">Chitin-binding</keyword>
<comment type="caution">
    <text evidence="9">The sequence shown here is derived from an EMBL/GenBank/DDBJ whole genome shotgun (WGS) entry which is preliminary data.</text>
</comment>
<gene>
    <name evidence="9" type="ORF">EDS130_LOCUS11180</name>
</gene>
<feature type="compositionally biased region" description="Low complexity" evidence="6">
    <location>
        <begin position="246"/>
        <end position="263"/>
    </location>
</feature>
<dbReference type="SMART" id="SM00494">
    <property type="entry name" value="ChtBD2"/>
    <property type="match status" value="4"/>
</dbReference>
<dbReference type="InterPro" id="IPR051940">
    <property type="entry name" value="Chitin_bind-dev_reg"/>
</dbReference>
<dbReference type="InterPro" id="IPR002557">
    <property type="entry name" value="Chitin-bd_dom"/>
</dbReference>
<keyword evidence="3" id="KW-0677">Repeat</keyword>
<dbReference type="GO" id="GO:0005576">
    <property type="term" value="C:extracellular region"/>
    <property type="evidence" value="ECO:0007669"/>
    <property type="project" value="InterPro"/>
</dbReference>
<keyword evidence="2 7" id="KW-0732">Signal</keyword>
<evidence type="ECO:0000256" key="2">
    <source>
        <dbReference type="ARBA" id="ARBA00022729"/>
    </source>
</evidence>
<reference evidence="9" key="1">
    <citation type="submission" date="2021-02" db="EMBL/GenBank/DDBJ databases">
        <authorList>
            <person name="Nowell W R."/>
        </authorList>
    </citation>
    <scope>NUCLEOTIDE SEQUENCE</scope>
</reference>
<feature type="domain" description="Chitin-binding type-2" evidence="8">
    <location>
        <begin position="277"/>
        <end position="333"/>
    </location>
</feature>
<evidence type="ECO:0000259" key="8">
    <source>
        <dbReference type="PROSITE" id="PS50940"/>
    </source>
</evidence>
<dbReference type="OrthoDB" id="9987187at2759"/>
<evidence type="ECO:0000256" key="5">
    <source>
        <dbReference type="ARBA" id="ARBA00023180"/>
    </source>
</evidence>
<keyword evidence="5" id="KW-0325">Glycoprotein</keyword>
<accession>A0A814BG04</accession>
<feature type="compositionally biased region" description="Basic residues" evidence="6">
    <location>
        <begin position="124"/>
        <end position="134"/>
    </location>
</feature>
<feature type="domain" description="Chitin-binding type-2" evidence="8">
    <location>
        <begin position="189"/>
        <end position="244"/>
    </location>
</feature>
<feature type="domain" description="Chitin-binding type-2" evidence="8">
    <location>
        <begin position="31"/>
        <end position="87"/>
    </location>
</feature>
<sequence length="430" mass="48972">MQLLNRHRQPCNTFSFRLVVIIFLFKSIHAEYDCSAQDDGWYYDPDFCHIYWRCIHGTSEEFECASGTAWDHHENRCNWLDNVDCSRAEKTTVKIVVDDGNENSSEEAHHNSTDESEDQPTVVKKSKKKKKNSRKLNSDKRMLPGEKKNGLDLHDHLLHDMNIHIYIYITYTSLPVILLIIFQTNASTDFLCAGRDGFFAHPEYCTRYYRCSHGIDEVFECPRGTAWDEVTKSCAWVEQVDYTTTSSKNSDSDSVSSGGNPPSAVSSTNGKDGGAVVIECQPTGIYTVPDPAECNAYYQCDKGVRTRVVCPEKTFFETEKRECMELERVSCGTRAINPADKNQCVNKRDGIYPDTERDCHYYYQCVEQNKLREAKCAGDNKFSSYTGRCGPVSTVPMPCGRYVPGNFATKSHQTIHILSIMMILFVIFYV</sequence>
<organism evidence="9 10">
    <name type="scientific">Adineta ricciae</name>
    <name type="common">Rotifer</name>
    <dbReference type="NCBI Taxonomy" id="249248"/>
    <lineage>
        <taxon>Eukaryota</taxon>
        <taxon>Metazoa</taxon>
        <taxon>Spiralia</taxon>
        <taxon>Gnathifera</taxon>
        <taxon>Rotifera</taxon>
        <taxon>Eurotatoria</taxon>
        <taxon>Bdelloidea</taxon>
        <taxon>Adinetida</taxon>
        <taxon>Adinetidae</taxon>
        <taxon>Adineta</taxon>
    </lineage>
</organism>
<feature type="domain" description="Chitin-binding type-2" evidence="8">
    <location>
        <begin position="341"/>
        <end position="401"/>
    </location>
</feature>
<dbReference type="PROSITE" id="PS50940">
    <property type="entry name" value="CHIT_BIND_II"/>
    <property type="match status" value="4"/>
</dbReference>
<dbReference type="InterPro" id="IPR036508">
    <property type="entry name" value="Chitin-bd_dom_sf"/>
</dbReference>